<dbReference type="GO" id="GO:0006355">
    <property type="term" value="P:regulation of DNA-templated transcription"/>
    <property type="evidence" value="ECO:0007669"/>
    <property type="project" value="InterPro"/>
</dbReference>
<dbReference type="InterPro" id="IPR003441">
    <property type="entry name" value="NAC-dom"/>
</dbReference>
<reference evidence="5 6" key="1">
    <citation type="journal article" date="2013" name="Nat. Genet.">
        <title>The high-quality draft genome of peach (Prunus persica) identifies unique patterns of genetic diversity, domestication and genome evolution.</title>
        <authorList>
            <consortium name="International Peach Genome Initiative"/>
            <person name="Verde I."/>
            <person name="Abbott A.G."/>
            <person name="Scalabrin S."/>
            <person name="Jung S."/>
            <person name="Shu S."/>
            <person name="Marroni F."/>
            <person name="Zhebentyayeva T."/>
            <person name="Dettori M.T."/>
            <person name="Grimwood J."/>
            <person name="Cattonaro F."/>
            <person name="Zuccolo A."/>
            <person name="Rossini L."/>
            <person name="Jenkins J."/>
            <person name="Vendramin E."/>
            <person name="Meisel L.A."/>
            <person name="Decroocq V."/>
            <person name="Sosinski B."/>
            <person name="Prochnik S."/>
            <person name="Mitros T."/>
            <person name="Policriti A."/>
            <person name="Cipriani G."/>
            <person name="Dondini L."/>
            <person name="Ficklin S."/>
            <person name="Goodstein D.M."/>
            <person name="Xuan P."/>
            <person name="Del Fabbro C."/>
            <person name="Aramini V."/>
            <person name="Copetti D."/>
            <person name="Gonzalez S."/>
            <person name="Horner D.S."/>
            <person name="Falchi R."/>
            <person name="Lucas S."/>
            <person name="Mica E."/>
            <person name="Maldonado J."/>
            <person name="Lazzari B."/>
            <person name="Bielenberg D."/>
            <person name="Pirona R."/>
            <person name="Miculan M."/>
            <person name="Barakat A."/>
            <person name="Testolin R."/>
            <person name="Stella A."/>
            <person name="Tartarini S."/>
            <person name="Tonutti P."/>
            <person name="Arus P."/>
            <person name="Orellana A."/>
            <person name="Wells C."/>
            <person name="Main D."/>
            <person name="Vizzotto G."/>
            <person name="Silva H."/>
            <person name="Salamini F."/>
            <person name="Schmutz J."/>
            <person name="Morgante M."/>
            <person name="Rokhsar D.S."/>
        </authorList>
    </citation>
    <scope>NUCLEOTIDE SEQUENCE [LARGE SCALE GENOMIC DNA]</scope>
    <source>
        <strain evidence="6">cv. Nemared</strain>
    </source>
</reference>
<keyword evidence="3" id="KW-0804">Transcription</keyword>
<dbReference type="EMBL" id="CM007651">
    <property type="protein sequence ID" value="ONI30171.1"/>
    <property type="molecule type" value="Genomic_DNA"/>
</dbReference>
<dbReference type="Gramene" id="ONI30171">
    <property type="protein sequence ID" value="ONI30171"/>
    <property type="gene ID" value="PRUPE_1G234600"/>
</dbReference>
<dbReference type="eggNOG" id="ENOG502R29Q">
    <property type="taxonomic scope" value="Eukaryota"/>
</dbReference>
<keyword evidence="4" id="KW-0539">Nucleus</keyword>
<protein>
    <submittedName>
        <fullName evidence="5">Uncharacterized protein</fullName>
    </submittedName>
</protein>
<dbReference type="Pfam" id="PF02365">
    <property type="entry name" value="NAM"/>
    <property type="match status" value="1"/>
</dbReference>
<dbReference type="SUPFAM" id="SSF101941">
    <property type="entry name" value="NAC domain"/>
    <property type="match status" value="1"/>
</dbReference>
<dbReference type="OMA" id="CSGSTMR"/>
<dbReference type="Gene3D" id="2.170.150.80">
    <property type="entry name" value="NAC domain"/>
    <property type="match status" value="1"/>
</dbReference>
<evidence type="ECO:0000256" key="2">
    <source>
        <dbReference type="ARBA" id="ARBA00023125"/>
    </source>
</evidence>
<dbReference type="HOGENOM" id="CLU_2502171_0_0_1"/>
<accession>M5W371</accession>
<dbReference type="GO" id="GO:0003677">
    <property type="term" value="F:DNA binding"/>
    <property type="evidence" value="ECO:0007669"/>
    <property type="project" value="UniProtKB-KW"/>
</dbReference>
<name>M5W371_PRUPE</name>
<keyword evidence="1" id="KW-0805">Transcription regulation</keyword>
<sequence length="86" mass="9987">MEAEHGQEAMMSSGQLPVGFRFMPTDKELVTHYLMNKVFDRPVPAAEAIQDIDATQFYSTHPKNLDSTKIREEKKKITEKRKERFS</sequence>
<dbReference type="AlphaFoldDB" id="M5W371"/>
<dbReference type="PANTHER" id="PTHR31719">
    <property type="entry name" value="NAC TRANSCRIPTION FACTOR 56"/>
    <property type="match status" value="1"/>
</dbReference>
<evidence type="ECO:0000256" key="4">
    <source>
        <dbReference type="ARBA" id="ARBA00023242"/>
    </source>
</evidence>
<proteinExistence type="predicted"/>
<dbReference type="PROSITE" id="PS51005">
    <property type="entry name" value="NAC"/>
    <property type="match status" value="1"/>
</dbReference>
<evidence type="ECO:0000256" key="1">
    <source>
        <dbReference type="ARBA" id="ARBA00023015"/>
    </source>
</evidence>
<dbReference type="PANTHER" id="PTHR31719:SF123">
    <property type="entry name" value="NAC DOMAIN-CONTAINING PROTEIN"/>
    <property type="match status" value="1"/>
</dbReference>
<evidence type="ECO:0000256" key="3">
    <source>
        <dbReference type="ARBA" id="ARBA00023163"/>
    </source>
</evidence>
<dbReference type="Proteomes" id="UP000006882">
    <property type="component" value="Chromosome G1"/>
</dbReference>
<organism evidence="5 6">
    <name type="scientific">Prunus persica</name>
    <name type="common">Peach</name>
    <name type="synonym">Amygdalus persica</name>
    <dbReference type="NCBI Taxonomy" id="3760"/>
    <lineage>
        <taxon>Eukaryota</taxon>
        <taxon>Viridiplantae</taxon>
        <taxon>Streptophyta</taxon>
        <taxon>Embryophyta</taxon>
        <taxon>Tracheophyta</taxon>
        <taxon>Spermatophyta</taxon>
        <taxon>Magnoliopsida</taxon>
        <taxon>eudicotyledons</taxon>
        <taxon>Gunneridae</taxon>
        <taxon>Pentapetalae</taxon>
        <taxon>rosids</taxon>
        <taxon>fabids</taxon>
        <taxon>Rosales</taxon>
        <taxon>Rosaceae</taxon>
        <taxon>Amygdaloideae</taxon>
        <taxon>Amygdaleae</taxon>
        <taxon>Prunus</taxon>
    </lineage>
</organism>
<evidence type="ECO:0000313" key="6">
    <source>
        <dbReference type="Proteomes" id="UP000006882"/>
    </source>
</evidence>
<keyword evidence="6" id="KW-1185">Reference proteome</keyword>
<evidence type="ECO:0000313" key="5">
    <source>
        <dbReference type="EMBL" id="ONI30171.1"/>
    </source>
</evidence>
<dbReference type="GO" id="GO:0048731">
    <property type="term" value="P:system development"/>
    <property type="evidence" value="ECO:0000318"/>
    <property type="project" value="GO_Central"/>
</dbReference>
<keyword evidence="2" id="KW-0238">DNA-binding</keyword>
<dbReference type="InterPro" id="IPR036093">
    <property type="entry name" value="NAC_dom_sf"/>
</dbReference>
<gene>
    <name evidence="5" type="ORF">PRUPE_1G234600</name>
</gene>